<evidence type="ECO:0000256" key="7">
    <source>
        <dbReference type="SAM" id="MobiDB-lite"/>
    </source>
</evidence>
<feature type="region of interest" description="Disordered" evidence="7">
    <location>
        <begin position="206"/>
        <end position="225"/>
    </location>
</feature>
<evidence type="ECO:0000256" key="1">
    <source>
        <dbReference type="ARBA" id="ARBA00004651"/>
    </source>
</evidence>
<accession>A0A2T4U7V5</accession>
<dbReference type="Pfam" id="PF09335">
    <property type="entry name" value="VTT_dom"/>
    <property type="match status" value="1"/>
</dbReference>
<dbReference type="RefSeq" id="WP_107584045.1">
    <property type="nucleotide sequence ID" value="NZ_PZJJ01000006.1"/>
</dbReference>
<dbReference type="AlphaFoldDB" id="A0A2T4U7V5"/>
<protein>
    <recommendedName>
        <fullName evidence="6">TVP38/TMEM64 family membrane protein</fullName>
    </recommendedName>
</protein>
<evidence type="ECO:0000313" key="10">
    <source>
        <dbReference type="Proteomes" id="UP000240509"/>
    </source>
</evidence>
<dbReference type="PANTHER" id="PTHR12677:SF59">
    <property type="entry name" value="GOLGI APPARATUS MEMBRANE PROTEIN TVP38-RELATED"/>
    <property type="match status" value="1"/>
</dbReference>
<keyword evidence="5 6" id="KW-0472">Membrane</keyword>
<evidence type="ECO:0000313" key="9">
    <source>
        <dbReference type="EMBL" id="PTL39487.1"/>
    </source>
</evidence>
<evidence type="ECO:0000256" key="4">
    <source>
        <dbReference type="ARBA" id="ARBA00022989"/>
    </source>
</evidence>
<dbReference type="PANTHER" id="PTHR12677">
    <property type="entry name" value="GOLGI APPARATUS MEMBRANE PROTEIN TVP38-RELATED"/>
    <property type="match status" value="1"/>
</dbReference>
<feature type="transmembrane region" description="Helical" evidence="6">
    <location>
        <begin position="119"/>
        <end position="141"/>
    </location>
</feature>
<comment type="caution">
    <text evidence="9">The sequence shown here is derived from an EMBL/GenBank/DDBJ whole genome shotgun (WGS) entry which is preliminary data.</text>
</comment>
<feature type="transmembrane region" description="Helical" evidence="6">
    <location>
        <begin position="36"/>
        <end position="58"/>
    </location>
</feature>
<dbReference type="InterPro" id="IPR032816">
    <property type="entry name" value="VTT_dom"/>
</dbReference>
<dbReference type="EMBL" id="PZJJ01000006">
    <property type="protein sequence ID" value="PTL39487.1"/>
    <property type="molecule type" value="Genomic_DNA"/>
</dbReference>
<dbReference type="InterPro" id="IPR015414">
    <property type="entry name" value="TMEM64"/>
</dbReference>
<keyword evidence="2 6" id="KW-1003">Cell membrane</keyword>
<name>A0A2T4U7V5_9BACI</name>
<gene>
    <name evidence="9" type="ORF">C6Y45_05440</name>
</gene>
<evidence type="ECO:0000256" key="2">
    <source>
        <dbReference type="ARBA" id="ARBA00022475"/>
    </source>
</evidence>
<keyword evidence="10" id="KW-1185">Reference proteome</keyword>
<keyword evidence="3 6" id="KW-0812">Transmembrane</keyword>
<evidence type="ECO:0000259" key="8">
    <source>
        <dbReference type="Pfam" id="PF09335"/>
    </source>
</evidence>
<evidence type="ECO:0000256" key="6">
    <source>
        <dbReference type="RuleBase" id="RU366058"/>
    </source>
</evidence>
<feature type="transmembrane region" description="Helical" evidence="6">
    <location>
        <begin position="148"/>
        <end position="174"/>
    </location>
</feature>
<comment type="similarity">
    <text evidence="6">Belongs to the TVP38/TMEM64 family.</text>
</comment>
<dbReference type="Proteomes" id="UP000240509">
    <property type="component" value="Unassembled WGS sequence"/>
</dbReference>
<reference evidence="9 10" key="1">
    <citation type="submission" date="2018-03" db="EMBL/GenBank/DDBJ databases">
        <title>Alkalicoccus saliphilus sp. nov., isolated from a mineral pool.</title>
        <authorList>
            <person name="Zhao B."/>
        </authorList>
    </citation>
    <scope>NUCLEOTIDE SEQUENCE [LARGE SCALE GENOMIC DNA]</scope>
    <source>
        <strain evidence="9 10">6AG</strain>
    </source>
</reference>
<sequence>MARKLAVLLFTFLTVLLLWFYHEPMLIWLETYGRDYIFVTIITATLLSLFPVIPYPLVGGVIGAAFGPSGAVIIWTGSTLASMLFFLMIRYGGFEKSGRKLLARYTAVQGLTLLFEKNAFMSLTVLRMIPVIPSIIINAYAALSRVPFILYSTASGLGKIPSMALFALAGHTIVTDPADLVYMVIIYSLFLFTVYRGYKWWLKRSGPPSDDTACDSPDTVPDKSS</sequence>
<proteinExistence type="inferred from homology"/>
<feature type="domain" description="VTT" evidence="8">
    <location>
        <begin position="59"/>
        <end position="171"/>
    </location>
</feature>
<dbReference type="GO" id="GO:0005886">
    <property type="term" value="C:plasma membrane"/>
    <property type="evidence" value="ECO:0007669"/>
    <property type="project" value="UniProtKB-SubCell"/>
</dbReference>
<keyword evidence="4 6" id="KW-1133">Transmembrane helix</keyword>
<evidence type="ECO:0000256" key="3">
    <source>
        <dbReference type="ARBA" id="ARBA00022692"/>
    </source>
</evidence>
<evidence type="ECO:0000256" key="5">
    <source>
        <dbReference type="ARBA" id="ARBA00023136"/>
    </source>
</evidence>
<organism evidence="9 10">
    <name type="scientific">Alkalicoccus saliphilus</name>
    <dbReference type="NCBI Taxonomy" id="200989"/>
    <lineage>
        <taxon>Bacteria</taxon>
        <taxon>Bacillati</taxon>
        <taxon>Bacillota</taxon>
        <taxon>Bacilli</taxon>
        <taxon>Bacillales</taxon>
        <taxon>Bacillaceae</taxon>
        <taxon>Alkalicoccus</taxon>
    </lineage>
</organism>
<feature type="transmembrane region" description="Helical" evidence="6">
    <location>
        <begin position="70"/>
        <end position="91"/>
    </location>
</feature>
<comment type="subcellular location">
    <subcellularLocation>
        <location evidence="1 6">Cell membrane</location>
        <topology evidence="1 6">Multi-pass membrane protein</topology>
    </subcellularLocation>
</comment>
<feature type="transmembrane region" description="Helical" evidence="6">
    <location>
        <begin position="180"/>
        <end position="198"/>
    </location>
</feature>
<dbReference type="OrthoDB" id="2381682at2"/>